<name>A0AAN9UXB4_9PEZI</name>
<organism evidence="8 9">
    <name type="scientific">Diatrype stigma</name>
    <dbReference type="NCBI Taxonomy" id="117547"/>
    <lineage>
        <taxon>Eukaryota</taxon>
        <taxon>Fungi</taxon>
        <taxon>Dikarya</taxon>
        <taxon>Ascomycota</taxon>
        <taxon>Pezizomycotina</taxon>
        <taxon>Sordariomycetes</taxon>
        <taxon>Xylariomycetidae</taxon>
        <taxon>Xylariales</taxon>
        <taxon>Diatrypaceae</taxon>
        <taxon>Diatrype</taxon>
    </lineage>
</organism>
<dbReference type="PANTHER" id="PTHR47356">
    <property type="entry name" value="FAD-DEPENDENT MONOOXYGENASE ASQG-RELATED"/>
    <property type="match status" value="1"/>
</dbReference>
<dbReference type="Proteomes" id="UP001320420">
    <property type="component" value="Unassembled WGS sequence"/>
</dbReference>
<protein>
    <recommendedName>
        <fullName evidence="7">FAD-binding domain-containing protein</fullName>
    </recommendedName>
</protein>
<evidence type="ECO:0000256" key="5">
    <source>
        <dbReference type="ARBA" id="ARBA00022827"/>
    </source>
</evidence>
<dbReference type="AlphaFoldDB" id="A0AAN9UXB4"/>
<dbReference type="Gene3D" id="3.50.50.60">
    <property type="entry name" value="FAD/NAD(P)-binding domain"/>
    <property type="match status" value="2"/>
</dbReference>
<dbReference type="InterPro" id="IPR036188">
    <property type="entry name" value="FAD/NAD-bd_sf"/>
</dbReference>
<keyword evidence="4" id="KW-0285">Flavoprotein</keyword>
<evidence type="ECO:0000313" key="8">
    <source>
        <dbReference type="EMBL" id="KAK7757299.1"/>
    </source>
</evidence>
<dbReference type="SUPFAM" id="SSF51905">
    <property type="entry name" value="FAD/NAD(P)-binding domain"/>
    <property type="match status" value="1"/>
</dbReference>
<dbReference type="EMBL" id="JAKJXP020000003">
    <property type="protein sequence ID" value="KAK7757299.1"/>
    <property type="molecule type" value="Genomic_DNA"/>
</dbReference>
<evidence type="ECO:0000256" key="2">
    <source>
        <dbReference type="ARBA" id="ARBA00005179"/>
    </source>
</evidence>
<dbReference type="InterPro" id="IPR002938">
    <property type="entry name" value="FAD-bd"/>
</dbReference>
<comment type="cofactor">
    <cofactor evidence="1">
        <name>FAD</name>
        <dbReference type="ChEBI" id="CHEBI:57692"/>
    </cofactor>
</comment>
<reference evidence="8 9" key="1">
    <citation type="submission" date="2024-02" db="EMBL/GenBank/DDBJ databases">
        <title>De novo assembly and annotation of 12 fungi associated with fruit tree decline syndrome in Ontario, Canada.</title>
        <authorList>
            <person name="Sulman M."/>
            <person name="Ellouze W."/>
            <person name="Ilyukhin E."/>
        </authorList>
    </citation>
    <scope>NUCLEOTIDE SEQUENCE [LARGE SCALE GENOMIC DNA]</scope>
    <source>
        <strain evidence="8 9">M11/M66-122</strain>
    </source>
</reference>
<dbReference type="GO" id="GO:0071949">
    <property type="term" value="F:FAD binding"/>
    <property type="evidence" value="ECO:0007669"/>
    <property type="project" value="InterPro"/>
</dbReference>
<evidence type="ECO:0000256" key="3">
    <source>
        <dbReference type="ARBA" id="ARBA00007992"/>
    </source>
</evidence>
<evidence type="ECO:0000256" key="6">
    <source>
        <dbReference type="ARBA" id="ARBA00023002"/>
    </source>
</evidence>
<proteinExistence type="inferred from homology"/>
<dbReference type="Pfam" id="PF01494">
    <property type="entry name" value="FAD_binding_3"/>
    <property type="match status" value="1"/>
</dbReference>
<feature type="domain" description="FAD-binding" evidence="7">
    <location>
        <begin position="8"/>
        <end position="169"/>
    </location>
</feature>
<sequence>MDAETPFKVIIIGAGVTGLTLAHCLAKAGIDYVLLDKGVVAPPFGTTITMQPHGCRILHQLGCLDSVLNTTSIMGGAYCRDPSGSSYTHNDFFGVVRANAGYDTRTIDRQQFLQILYEHLPDQSKVYQRARVEGVTEENSKVHVRLADGKTFTGDLVVGADGVHSMMREIMWEKANSAVPGMIPSQEKREDQQCTWPTRRKYTEADMEKLAAKLAGYPINETVVFGELWKNKIKAQMISLEEGSIAGQTGLTQDDYSSMQVTPNSALGGNTAMEDAVVIANALHGALAAHPSKKPTDVEIRDAMQQYQDSRIGRVRAIVKAGGDLTRLQAYDGWKFYMTQRWLTPLIGLDRLAMNIAVLCAGAPKLSYVQFDEQRGRLGWQDTLAAAASTSGREEKHSAWGEWPGDFESASPKIFGALGVLSVAIWAFLLAASHSHVPGFGRYLGPISLNATSSAMV</sequence>
<evidence type="ECO:0000256" key="4">
    <source>
        <dbReference type="ARBA" id="ARBA00022630"/>
    </source>
</evidence>
<comment type="pathway">
    <text evidence="2">Secondary metabolite biosynthesis.</text>
</comment>
<keyword evidence="9" id="KW-1185">Reference proteome</keyword>
<keyword evidence="6" id="KW-0560">Oxidoreductase</keyword>
<evidence type="ECO:0000313" key="9">
    <source>
        <dbReference type="Proteomes" id="UP001320420"/>
    </source>
</evidence>
<dbReference type="InterPro" id="IPR050562">
    <property type="entry name" value="FAD_mOase_fung"/>
</dbReference>
<dbReference type="PRINTS" id="PR00420">
    <property type="entry name" value="RNGMNOXGNASE"/>
</dbReference>
<accession>A0AAN9UXB4</accession>
<gene>
    <name evidence="8" type="ORF">SLS62_000849</name>
</gene>
<dbReference type="PANTHER" id="PTHR47356:SF2">
    <property type="entry name" value="FAD-BINDING DOMAIN-CONTAINING PROTEIN-RELATED"/>
    <property type="match status" value="1"/>
</dbReference>
<keyword evidence="5" id="KW-0274">FAD</keyword>
<evidence type="ECO:0000256" key="1">
    <source>
        <dbReference type="ARBA" id="ARBA00001974"/>
    </source>
</evidence>
<comment type="similarity">
    <text evidence="3">Belongs to the paxM FAD-dependent monooxygenase family.</text>
</comment>
<evidence type="ECO:0000259" key="7">
    <source>
        <dbReference type="Pfam" id="PF01494"/>
    </source>
</evidence>
<comment type="caution">
    <text evidence="8">The sequence shown here is derived from an EMBL/GenBank/DDBJ whole genome shotgun (WGS) entry which is preliminary data.</text>
</comment>
<dbReference type="GO" id="GO:0004497">
    <property type="term" value="F:monooxygenase activity"/>
    <property type="evidence" value="ECO:0007669"/>
    <property type="project" value="InterPro"/>
</dbReference>